<comment type="subcellular location">
    <subcellularLocation>
        <location evidence="1">Nucleus</location>
    </subcellularLocation>
</comment>
<dbReference type="InterPro" id="IPR042470">
    <property type="entry name" value="RMI1_N_C_sf"/>
</dbReference>
<reference evidence="4" key="2">
    <citation type="submission" date="2018-05" db="EMBL/GenBank/DDBJ databases">
        <title>OmerRS3 (Oryza meridionalis Reference Sequence Version 3).</title>
        <authorList>
            <person name="Zhang J."/>
            <person name="Kudrna D."/>
            <person name="Lee S."/>
            <person name="Talag J."/>
            <person name="Welchert J."/>
            <person name="Wing R.A."/>
        </authorList>
    </citation>
    <scope>NUCLEOTIDE SEQUENCE [LARGE SCALE GENOMIC DNA]</scope>
    <source>
        <strain evidence="4">cv. OR44</strain>
    </source>
</reference>
<dbReference type="Proteomes" id="UP000008021">
    <property type="component" value="Chromosome 1"/>
</dbReference>
<evidence type="ECO:0000256" key="3">
    <source>
        <dbReference type="SAM" id="MobiDB-lite"/>
    </source>
</evidence>
<evidence type="ECO:0000256" key="1">
    <source>
        <dbReference type="ARBA" id="ARBA00004123"/>
    </source>
</evidence>
<evidence type="ECO:0000313" key="5">
    <source>
        <dbReference type="Proteomes" id="UP000008021"/>
    </source>
</evidence>
<feature type="compositionally biased region" description="Acidic residues" evidence="3">
    <location>
        <begin position="371"/>
        <end position="389"/>
    </location>
</feature>
<reference evidence="4" key="1">
    <citation type="submission" date="2015-04" db="UniProtKB">
        <authorList>
            <consortium name="EnsemblPlants"/>
        </authorList>
    </citation>
    <scope>IDENTIFICATION</scope>
</reference>
<organism evidence="4">
    <name type="scientific">Oryza meridionalis</name>
    <dbReference type="NCBI Taxonomy" id="40149"/>
    <lineage>
        <taxon>Eukaryota</taxon>
        <taxon>Viridiplantae</taxon>
        <taxon>Streptophyta</taxon>
        <taxon>Embryophyta</taxon>
        <taxon>Tracheophyta</taxon>
        <taxon>Spermatophyta</taxon>
        <taxon>Magnoliopsida</taxon>
        <taxon>Liliopsida</taxon>
        <taxon>Poales</taxon>
        <taxon>Poaceae</taxon>
        <taxon>BOP clade</taxon>
        <taxon>Oryzoideae</taxon>
        <taxon>Oryzeae</taxon>
        <taxon>Oryzinae</taxon>
        <taxon>Oryza</taxon>
    </lineage>
</organism>
<feature type="compositionally biased region" description="Polar residues" evidence="3">
    <location>
        <begin position="195"/>
        <end position="204"/>
    </location>
</feature>
<feature type="region of interest" description="Disordered" evidence="3">
    <location>
        <begin position="341"/>
        <end position="397"/>
    </location>
</feature>
<feature type="compositionally biased region" description="Polar residues" evidence="3">
    <location>
        <begin position="216"/>
        <end position="230"/>
    </location>
</feature>
<dbReference type="AlphaFoldDB" id="A0A0E0BY07"/>
<keyword evidence="2" id="KW-0539">Nucleus</keyword>
<dbReference type="Gramene" id="OMERI01G05040.2">
    <property type="protein sequence ID" value="OMERI01G05040.2"/>
    <property type="gene ID" value="OMERI01G05040"/>
</dbReference>
<dbReference type="GO" id="GO:0005634">
    <property type="term" value="C:nucleus"/>
    <property type="evidence" value="ECO:0007669"/>
    <property type="project" value="UniProtKB-SubCell"/>
</dbReference>
<proteinExistence type="predicted"/>
<accession>A0A0E0BY07</accession>
<dbReference type="Gene3D" id="2.40.50.770">
    <property type="entry name" value="RecQ-mediated genome instability protein Rmi1, C-terminal domain"/>
    <property type="match status" value="1"/>
</dbReference>
<feature type="region of interest" description="Disordered" evidence="3">
    <location>
        <begin position="168"/>
        <end position="258"/>
    </location>
</feature>
<name>A0A0E0BY07_9ORYZ</name>
<keyword evidence="5" id="KW-1185">Reference proteome</keyword>
<dbReference type="EnsemblPlants" id="OMERI01G05040.2">
    <property type="protein sequence ID" value="OMERI01G05040.2"/>
    <property type="gene ID" value="OMERI01G05040"/>
</dbReference>
<dbReference type="SMART" id="SM01161">
    <property type="entry name" value="DUF1767"/>
    <property type="match status" value="1"/>
</dbReference>
<protein>
    <submittedName>
        <fullName evidence="4">Uncharacterized protein</fullName>
    </submittedName>
</protein>
<evidence type="ECO:0000313" key="4">
    <source>
        <dbReference type="EnsemblPlants" id="OMERI01G05040.2"/>
    </source>
</evidence>
<evidence type="ECO:0000256" key="2">
    <source>
        <dbReference type="ARBA" id="ARBA00023242"/>
    </source>
</evidence>
<dbReference type="PANTHER" id="PTHR13681:SF24">
    <property type="entry name" value="TUDOR DOMAIN-CONTAINING PROTEIN 3"/>
    <property type="match status" value="1"/>
</dbReference>
<dbReference type="PANTHER" id="PTHR13681">
    <property type="entry name" value="SURVIVAL OF MOTOR NEURON-RELATED-SPLICING FACTOR 30-RELATED"/>
    <property type="match status" value="1"/>
</dbReference>
<sequence length="407" mass="44941">MAAAETPGSSACPHQERLLQSLSARGWCFRDPSNEIIQELLHASPSPSPEAVETGLVDVDLRLFGGKSLPDRAAAAAASGRRLSYLHGPIVLQVVSVRDIYRSIIDASFKNPQQHRLLRFVLTDGISEAVAIEFFPIPFIIEDIAPGGVVQSLYEEWQMNQKFSGLSRPSLRLSQNDDGVGPPPFEKLDVEARPSRTSRYQAYSDNKARKPEVGRQNLSVSSSGKPVNESSSDENNEIAASRVEPKQSNSDGRPKEVSEAIPVQNQAAAQKLLQKMAQAAPEDRYGRGHRFKGKGRQEDTPVFTLDEWEKRKSTVLKSTAQSYIDDTSRDEELARQLQEQLDLEDSYGLPLPESSDADPSVVLKKPAAGEEIFEGEDGGEEEGEGEAGEDFSPIQSPDIQWQWQQLW</sequence>